<dbReference type="InterPro" id="IPR036909">
    <property type="entry name" value="Cyt_c-like_dom_sf"/>
</dbReference>
<proteinExistence type="predicted"/>
<gene>
    <name evidence="4" type="ORF">CLV31_1309</name>
</gene>
<dbReference type="SUPFAM" id="SSF46626">
    <property type="entry name" value="Cytochrome c"/>
    <property type="match status" value="1"/>
</dbReference>
<dbReference type="Proteomes" id="UP000248917">
    <property type="component" value="Unassembled WGS sequence"/>
</dbReference>
<name>A0A326RJS7_9BACT</name>
<keyword evidence="3" id="KW-0349">Heme</keyword>
<dbReference type="Gene3D" id="1.10.760.10">
    <property type="entry name" value="Cytochrome c-like domain"/>
    <property type="match status" value="1"/>
</dbReference>
<reference evidence="4 5" key="1">
    <citation type="submission" date="2018-06" db="EMBL/GenBank/DDBJ databases">
        <title>Genomic Encyclopedia of Archaeal and Bacterial Type Strains, Phase II (KMG-II): from individual species to whole genera.</title>
        <authorList>
            <person name="Goeker M."/>
        </authorList>
    </citation>
    <scope>NUCLEOTIDE SEQUENCE [LARGE SCALE GENOMIC DNA]</scope>
    <source>
        <strain evidence="4 5">T4</strain>
    </source>
</reference>
<protein>
    <recommendedName>
        <fullName evidence="6">Cytochrome c</fullName>
    </recommendedName>
</protein>
<dbReference type="GO" id="GO:0020037">
    <property type="term" value="F:heme binding"/>
    <property type="evidence" value="ECO:0007669"/>
    <property type="project" value="InterPro"/>
</dbReference>
<feature type="binding site" description="covalent" evidence="3">
    <location>
        <position position="44"/>
    </location>
    <ligand>
        <name>heme c</name>
        <dbReference type="ChEBI" id="CHEBI:61717"/>
    </ligand>
</feature>
<dbReference type="InterPro" id="IPR002324">
    <property type="entry name" value="Cyt_c_ID"/>
</dbReference>
<dbReference type="RefSeq" id="WP_245943465.1">
    <property type="nucleotide sequence ID" value="NZ_QKTX01000030.1"/>
</dbReference>
<evidence type="ECO:0008006" key="6">
    <source>
        <dbReference type="Google" id="ProtNLM"/>
    </source>
</evidence>
<keyword evidence="3" id="KW-0479">Metal-binding</keyword>
<keyword evidence="1" id="KW-0813">Transport</keyword>
<dbReference type="PRINTS" id="PR00606">
    <property type="entry name" value="CYTCHROMECID"/>
</dbReference>
<dbReference type="GO" id="GO:0005506">
    <property type="term" value="F:iron ion binding"/>
    <property type="evidence" value="ECO:0007669"/>
    <property type="project" value="InterPro"/>
</dbReference>
<evidence type="ECO:0000256" key="2">
    <source>
        <dbReference type="ARBA" id="ARBA00022982"/>
    </source>
</evidence>
<comment type="caution">
    <text evidence="4">The sequence shown here is derived from an EMBL/GenBank/DDBJ whole genome shotgun (WGS) entry which is preliminary data.</text>
</comment>
<dbReference type="GO" id="GO:0009055">
    <property type="term" value="F:electron transfer activity"/>
    <property type="evidence" value="ECO:0007669"/>
    <property type="project" value="InterPro"/>
</dbReference>
<keyword evidence="5" id="KW-1185">Reference proteome</keyword>
<evidence type="ECO:0000313" key="4">
    <source>
        <dbReference type="EMBL" id="PZV75753.1"/>
    </source>
</evidence>
<dbReference type="AlphaFoldDB" id="A0A326RJS7"/>
<sequence>MDNPAKGPSFSAIAKRYPIQKQYIELLGRKIISGGSGTWGYPVMGAHPKLSEEEAQAMVWYILSLESSE</sequence>
<keyword evidence="2" id="KW-0249">Electron transport</keyword>
<evidence type="ECO:0000256" key="3">
    <source>
        <dbReference type="PIRSR" id="PIRSR602324-1"/>
    </source>
</evidence>
<accession>A0A326RJS7</accession>
<dbReference type="EMBL" id="QKTX01000030">
    <property type="protein sequence ID" value="PZV75753.1"/>
    <property type="molecule type" value="Genomic_DNA"/>
</dbReference>
<evidence type="ECO:0000256" key="1">
    <source>
        <dbReference type="ARBA" id="ARBA00022448"/>
    </source>
</evidence>
<evidence type="ECO:0000313" key="5">
    <source>
        <dbReference type="Proteomes" id="UP000248917"/>
    </source>
</evidence>
<comment type="PTM">
    <text evidence="3">Binds 1 heme c group covalently per subunit.</text>
</comment>
<organism evidence="4 5">
    <name type="scientific">Algoriphagus aquaeductus</name>
    <dbReference type="NCBI Taxonomy" id="475299"/>
    <lineage>
        <taxon>Bacteria</taxon>
        <taxon>Pseudomonadati</taxon>
        <taxon>Bacteroidota</taxon>
        <taxon>Cytophagia</taxon>
        <taxon>Cytophagales</taxon>
        <taxon>Cyclobacteriaceae</taxon>
        <taxon>Algoriphagus</taxon>
    </lineage>
</organism>
<keyword evidence="3" id="KW-0408">Iron</keyword>